<dbReference type="AlphaFoldDB" id="A0A2G9I4Y3"/>
<evidence type="ECO:0000313" key="2">
    <source>
        <dbReference type="Proteomes" id="UP000231279"/>
    </source>
</evidence>
<proteinExistence type="predicted"/>
<dbReference type="OrthoDB" id="1683696at2759"/>
<sequence>MATQEIAAFKIATTESCGIITRSMPKKSQLSSDMTPSFKAIEKNSPYFAGVNNNGRASGNGLASSTPCSTSNSSFTSSIAPMMVTNTTTLKEQTANLTRAIEGLAKHVQEQDSQITKLINKVDGSVTSHIIGKQPEAHDEAKTLMRPQSNEKEKRLVKEPHVSSDRLIPVDQLKEFTMGTIKDKLDGSSK</sequence>
<accession>A0A2G9I4Y3</accession>
<evidence type="ECO:0000313" key="1">
    <source>
        <dbReference type="EMBL" id="PIN24825.1"/>
    </source>
</evidence>
<comment type="caution">
    <text evidence="1">The sequence shown here is derived from an EMBL/GenBank/DDBJ whole genome shotgun (WGS) entry which is preliminary data.</text>
</comment>
<reference evidence="2" key="1">
    <citation type="journal article" date="2018" name="Gigascience">
        <title>Genome assembly of the Pink Ipe (Handroanthus impetiginosus, Bignoniaceae), a highly valued, ecologically keystone Neotropical timber forest tree.</title>
        <authorList>
            <person name="Silva-Junior O.B."/>
            <person name="Grattapaglia D."/>
            <person name="Novaes E."/>
            <person name="Collevatti R.G."/>
        </authorList>
    </citation>
    <scope>NUCLEOTIDE SEQUENCE [LARGE SCALE GENOMIC DNA]</scope>
    <source>
        <strain evidence="2">cv. UFG-1</strain>
    </source>
</reference>
<keyword evidence="2" id="KW-1185">Reference proteome</keyword>
<organism evidence="1 2">
    <name type="scientific">Handroanthus impetiginosus</name>
    <dbReference type="NCBI Taxonomy" id="429701"/>
    <lineage>
        <taxon>Eukaryota</taxon>
        <taxon>Viridiplantae</taxon>
        <taxon>Streptophyta</taxon>
        <taxon>Embryophyta</taxon>
        <taxon>Tracheophyta</taxon>
        <taxon>Spermatophyta</taxon>
        <taxon>Magnoliopsida</taxon>
        <taxon>eudicotyledons</taxon>
        <taxon>Gunneridae</taxon>
        <taxon>Pentapetalae</taxon>
        <taxon>asterids</taxon>
        <taxon>lamiids</taxon>
        <taxon>Lamiales</taxon>
        <taxon>Bignoniaceae</taxon>
        <taxon>Crescentiina</taxon>
        <taxon>Tabebuia alliance</taxon>
        <taxon>Handroanthus</taxon>
    </lineage>
</organism>
<protein>
    <submittedName>
        <fullName evidence="1">Uncharacterized protein</fullName>
    </submittedName>
</protein>
<dbReference type="Proteomes" id="UP000231279">
    <property type="component" value="Unassembled WGS sequence"/>
</dbReference>
<gene>
    <name evidence="1" type="ORF">CDL12_02443</name>
</gene>
<name>A0A2G9I4Y3_9LAMI</name>
<dbReference type="EMBL" id="NKXS01000351">
    <property type="protein sequence ID" value="PIN24825.1"/>
    <property type="molecule type" value="Genomic_DNA"/>
</dbReference>